<dbReference type="GO" id="GO:0005524">
    <property type="term" value="F:ATP binding"/>
    <property type="evidence" value="ECO:0007669"/>
    <property type="project" value="UniProtKB-UniRule"/>
</dbReference>
<dbReference type="Pfam" id="PF02785">
    <property type="entry name" value="Biotin_carb_C"/>
    <property type="match status" value="1"/>
</dbReference>
<dbReference type="UniPathway" id="UPA00655">
    <property type="reaction ID" value="UER00711"/>
</dbReference>
<protein>
    <submittedName>
        <fullName evidence="9">Acetyl/propionyl-CoA carboxylase, alpha subunit</fullName>
        <ecNumber evidence="9">6.4.1.1</ecNumber>
    </submittedName>
</protein>
<dbReference type="FunFam" id="3.30.470.20:FF:000028">
    <property type="entry name" value="Methylcrotonoyl-CoA carboxylase subunit alpha, mitochondrial"/>
    <property type="match status" value="1"/>
</dbReference>
<dbReference type="FunFam" id="3.40.50.20:FF:000010">
    <property type="entry name" value="Propionyl-CoA carboxylase subunit alpha"/>
    <property type="match status" value="1"/>
</dbReference>
<dbReference type="SMART" id="SM00878">
    <property type="entry name" value="Biotin_carb_C"/>
    <property type="match status" value="1"/>
</dbReference>
<evidence type="ECO:0000259" key="7">
    <source>
        <dbReference type="PROSITE" id="PS50975"/>
    </source>
</evidence>
<dbReference type="InterPro" id="IPR005481">
    <property type="entry name" value="BC-like_N"/>
</dbReference>
<evidence type="ECO:0000259" key="8">
    <source>
        <dbReference type="PROSITE" id="PS50979"/>
    </source>
</evidence>
<dbReference type="GO" id="GO:2001295">
    <property type="term" value="P:malonyl-CoA biosynthetic process"/>
    <property type="evidence" value="ECO:0007669"/>
    <property type="project" value="UniProtKB-UniPathway"/>
</dbReference>
<dbReference type="InterPro" id="IPR011764">
    <property type="entry name" value="Biotin_carboxylation_dom"/>
</dbReference>
<dbReference type="SUPFAM" id="SSF51246">
    <property type="entry name" value="Rudiment single hybrid motif"/>
    <property type="match status" value="1"/>
</dbReference>
<dbReference type="GO" id="GO:0046872">
    <property type="term" value="F:metal ion binding"/>
    <property type="evidence" value="ECO:0007669"/>
    <property type="project" value="InterPro"/>
</dbReference>
<dbReference type="STRING" id="1642647.PSM36_1820"/>
<evidence type="ECO:0000256" key="3">
    <source>
        <dbReference type="ARBA" id="ARBA00022840"/>
    </source>
</evidence>
<dbReference type="PROSITE" id="PS50975">
    <property type="entry name" value="ATP_GRASP"/>
    <property type="match status" value="1"/>
</dbReference>
<dbReference type="KEGG" id="psac:PSM36_1820"/>
<dbReference type="Pfam" id="PF02786">
    <property type="entry name" value="CPSase_L_D2"/>
    <property type="match status" value="1"/>
</dbReference>
<dbReference type="NCBIfam" id="TIGR00514">
    <property type="entry name" value="accC"/>
    <property type="match status" value="1"/>
</dbReference>
<keyword evidence="1 9" id="KW-0436">Ligase</keyword>
<organism evidence="9 10">
    <name type="scientific">Proteiniphilum saccharofermentans</name>
    <dbReference type="NCBI Taxonomy" id="1642647"/>
    <lineage>
        <taxon>Bacteria</taxon>
        <taxon>Pseudomonadati</taxon>
        <taxon>Bacteroidota</taxon>
        <taxon>Bacteroidia</taxon>
        <taxon>Bacteroidales</taxon>
        <taxon>Dysgonomonadaceae</taxon>
        <taxon>Proteiniphilum</taxon>
    </lineage>
</organism>
<evidence type="ECO:0000256" key="5">
    <source>
        <dbReference type="ARBA" id="ARBA00023267"/>
    </source>
</evidence>
<gene>
    <name evidence="9" type="ORF">PSM36_1820</name>
</gene>
<dbReference type="NCBIfam" id="NF006367">
    <property type="entry name" value="PRK08591.1"/>
    <property type="match status" value="1"/>
</dbReference>
<dbReference type="InterPro" id="IPR011761">
    <property type="entry name" value="ATP-grasp"/>
</dbReference>
<evidence type="ECO:0000256" key="4">
    <source>
        <dbReference type="ARBA" id="ARBA00022842"/>
    </source>
</evidence>
<dbReference type="AlphaFoldDB" id="A0A1R3SWH2"/>
<dbReference type="PROSITE" id="PS50979">
    <property type="entry name" value="BC"/>
    <property type="match status" value="1"/>
</dbReference>
<evidence type="ECO:0000313" key="9">
    <source>
        <dbReference type="EMBL" id="SCD20636.1"/>
    </source>
</evidence>
<dbReference type="Pfam" id="PF00289">
    <property type="entry name" value="Biotin_carb_N"/>
    <property type="match status" value="1"/>
</dbReference>
<dbReference type="SUPFAM" id="SSF52440">
    <property type="entry name" value="PreATP-grasp domain"/>
    <property type="match status" value="1"/>
</dbReference>
<evidence type="ECO:0000313" key="10">
    <source>
        <dbReference type="Proteomes" id="UP000187464"/>
    </source>
</evidence>
<keyword evidence="10" id="KW-1185">Reference proteome</keyword>
<evidence type="ECO:0000256" key="6">
    <source>
        <dbReference type="PROSITE-ProRule" id="PRU00409"/>
    </source>
</evidence>
<dbReference type="SUPFAM" id="SSF56059">
    <property type="entry name" value="Glutathione synthetase ATP-binding domain-like"/>
    <property type="match status" value="1"/>
</dbReference>
<evidence type="ECO:0000256" key="1">
    <source>
        <dbReference type="ARBA" id="ARBA00022598"/>
    </source>
</evidence>
<reference evidence="9 10" key="1">
    <citation type="submission" date="2016-08" db="EMBL/GenBank/DDBJ databases">
        <authorList>
            <person name="Seilhamer J.J."/>
        </authorList>
    </citation>
    <scope>NUCLEOTIDE SEQUENCE [LARGE SCALE GENOMIC DNA]</scope>
    <source>
        <strain evidence="9">M3/6</strain>
    </source>
</reference>
<dbReference type="InterPro" id="IPR005482">
    <property type="entry name" value="Biotin_COase_C"/>
</dbReference>
<dbReference type="InterPro" id="IPR005479">
    <property type="entry name" value="CPAse_ATP-bd"/>
</dbReference>
<dbReference type="EMBL" id="LT605205">
    <property type="protein sequence ID" value="SCD20636.1"/>
    <property type="molecule type" value="Genomic_DNA"/>
</dbReference>
<dbReference type="FunFam" id="3.30.1490.20:FF:000003">
    <property type="entry name" value="acetyl-CoA carboxylase isoform X1"/>
    <property type="match status" value="1"/>
</dbReference>
<name>A0A1R3SWH2_9BACT</name>
<dbReference type="InterPro" id="IPR016185">
    <property type="entry name" value="PreATP-grasp_dom_sf"/>
</dbReference>
<dbReference type="Gene3D" id="3.30.470.20">
    <property type="entry name" value="ATP-grasp fold, B domain"/>
    <property type="match status" value="1"/>
</dbReference>
<dbReference type="InterPro" id="IPR011054">
    <property type="entry name" value="Rudment_hybrid_motif"/>
</dbReference>
<dbReference type="PANTHER" id="PTHR18866">
    <property type="entry name" value="CARBOXYLASE:PYRUVATE/ACETYL-COA/PROPIONYL-COA CARBOXYLASE"/>
    <property type="match status" value="1"/>
</dbReference>
<dbReference type="RefSeq" id="WP_076930614.1">
    <property type="nucleotide sequence ID" value="NZ_LT605205.1"/>
</dbReference>
<evidence type="ECO:0000256" key="2">
    <source>
        <dbReference type="ARBA" id="ARBA00022741"/>
    </source>
</evidence>
<proteinExistence type="predicted"/>
<dbReference type="InterPro" id="IPR050856">
    <property type="entry name" value="Biotin_carboxylase_complex"/>
</dbReference>
<feature type="domain" description="Biotin carboxylation" evidence="8">
    <location>
        <begin position="1"/>
        <end position="445"/>
    </location>
</feature>
<accession>A0A1R3SWH2</accession>
<sequence length="502" mass="56518">MIQKILIANRGEIAVRVMRTCKEMGIRTVAVYSEADRTSRHVSYADEAVCIGLASSQESYLNADKIIKAAKQFKADAIHPGYGFLSENADFARRCKEEGIIFIGPSAESIEAMGDKISARRQMIKAKVPVVPGTSEDLKPRDLFRVCRRIGLPVIIKATAGGGGKGMRLVYEEKQLYEAYEAAKSEARASFGNDSVYIEKYIESPHHIEIQFLGDAHGNVIHLFDRECSVQRRHQKIVEESPSPFIDDKTRQAMGAIAVKAARSIGYVGAGTIEFLVDGDMNFYFLEMNTRLQVEHPITEEVLGVDLVKEQIHIANGKKLRLRQKHLHQRGHAIECRICAEDPENNFAPSPGIIRHIQTPEGIGVRVDSFIYDGYEIPVYYDSMLGKLIVWATSRIYALERMRRVLYEYKITGVKTNIDYLRRIMDTRDFVKGNYTTHFIEDNSKKLQESGGNDNEIEDMAIIAAYIDHIVNSNDAPSSSPADNLPISRWRAFGKQKGVLRI</sequence>
<dbReference type="InterPro" id="IPR004549">
    <property type="entry name" value="Acetyl_CoA_COase_biotin_COase"/>
</dbReference>
<dbReference type="EC" id="6.4.1.1" evidence="9"/>
<dbReference type="GO" id="GO:0004736">
    <property type="term" value="F:pyruvate carboxylase activity"/>
    <property type="evidence" value="ECO:0007669"/>
    <property type="project" value="UniProtKB-EC"/>
</dbReference>
<dbReference type="PANTHER" id="PTHR18866:SF127">
    <property type="match status" value="1"/>
</dbReference>
<keyword evidence="5" id="KW-0092">Biotin</keyword>
<keyword evidence="3 6" id="KW-0067">ATP-binding</keyword>
<keyword evidence="4" id="KW-0460">Magnesium</keyword>
<dbReference type="PROSITE" id="PS00867">
    <property type="entry name" value="CPSASE_2"/>
    <property type="match status" value="1"/>
</dbReference>
<keyword evidence="2 6" id="KW-0547">Nucleotide-binding</keyword>
<dbReference type="Proteomes" id="UP000187464">
    <property type="component" value="Chromosome I"/>
</dbReference>
<feature type="domain" description="ATP-grasp" evidence="7">
    <location>
        <begin position="120"/>
        <end position="316"/>
    </location>
</feature>